<dbReference type="Gene3D" id="1.20.1280.290">
    <property type="match status" value="1"/>
</dbReference>
<accession>A0AAN8ET42</accession>
<evidence type="ECO:0000256" key="7">
    <source>
        <dbReference type="ARBA" id="ARBA00022989"/>
    </source>
</evidence>
<reference evidence="12 13" key="1">
    <citation type="submission" date="2022-12" db="EMBL/GenBank/DDBJ databases">
        <title>Genomic features and morphological characterization of a novel Knufia sp. strain isolated from spacecraft assembly facility.</title>
        <authorList>
            <person name="Teixeira M."/>
            <person name="Chander A.M."/>
            <person name="Stajich J.E."/>
            <person name="Venkateswaran K."/>
        </authorList>
    </citation>
    <scope>NUCLEOTIDE SEQUENCE [LARGE SCALE GENOMIC DNA]</scope>
    <source>
        <strain evidence="12 13">FJI-L2-BK-P2</strain>
    </source>
</reference>
<feature type="transmembrane region" description="Helical" evidence="11">
    <location>
        <begin position="92"/>
        <end position="114"/>
    </location>
</feature>
<keyword evidence="7 11" id="KW-1133">Transmembrane helix</keyword>
<keyword evidence="5" id="KW-0677">Repeat</keyword>
<feature type="transmembrane region" description="Helical" evidence="11">
    <location>
        <begin position="49"/>
        <end position="68"/>
    </location>
</feature>
<comment type="caution">
    <text evidence="12">The sequence shown here is derived from an EMBL/GenBank/DDBJ whole genome shotgun (WGS) entry which is preliminary data.</text>
</comment>
<feature type="transmembrane region" description="Helical" evidence="11">
    <location>
        <begin position="126"/>
        <end position="146"/>
    </location>
</feature>
<evidence type="ECO:0000256" key="1">
    <source>
        <dbReference type="ARBA" id="ARBA00004155"/>
    </source>
</evidence>
<dbReference type="Proteomes" id="UP001316803">
    <property type="component" value="Unassembled WGS sequence"/>
</dbReference>
<evidence type="ECO:0000256" key="8">
    <source>
        <dbReference type="ARBA" id="ARBA00023136"/>
    </source>
</evidence>
<evidence type="ECO:0000313" key="12">
    <source>
        <dbReference type="EMBL" id="KAK5958182.1"/>
    </source>
</evidence>
<dbReference type="FunFam" id="1.20.1280.290:FF:000016">
    <property type="entry name" value="Cystinosin homolog"/>
    <property type="match status" value="1"/>
</dbReference>
<evidence type="ECO:0000256" key="9">
    <source>
        <dbReference type="ARBA" id="ARBA00023228"/>
    </source>
</evidence>
<keyword evidence="8 11" id="KW-0472">Membrane</keyword>
<dbReference type="GO" id="GO:0015184">
    <property type="term" value="F:L-cystine transmembrane transporter activity"/>
    <property type="evidence" value="ECO:0007669"/>
    <property type="project" value="TreeGrafter"/>
</dbReference>
<dbReference type="AlphaFoldDB" id="A0AAN8ET42"/>
<dbReference type="NCBIfam" id="TIGR00951">
    <property type="entry name" value="2A43"/>
    <property type="match status" value="1"/>
</dbReference>
<dbReference type="PANTHER" id="PTHR13131">
    <property type="entry name" value="CYSTINOSIN"/>
    <property type="match status" value="1"/>
</dbReference>
<comment type="catalytic activity">
    <reaction evidence="10">
        <text>L-cystine(out) + H(+)(out) = L-cystine(in) + H(+)(in)</text>
        <dbReference type="Rhea" id="RHEA:66172"/>
        <dbReference type="ChEBI" id="CHEBI:15378"/>
        <dbReference type="ChEBI" id="CHEBI:35491"/>
    </reaction>
    <physiologicalReaction direction="left-to-right" evidence="10">
        <dbReference type="Rhea" id="RHEA:66173"/>
    </physiologicalReaction>
</comment>
<comment type="subcellular location">
    <subcellularLocation>
        <location evidence="1">Lysosome membrane</location>
        <topology evidence="1">Multi-pass membrane protein</topology>
    </subcellularLocation>
</comment>
<name>A0AAN8ET42_9EURO</name>
<proteinExistence type="inferred from homology"/>
<feature type="transmembrane region" description="Helical" evidence="11">
    <location>
        <begin position="6"/>
        <end position="28"/>
    </location>
</feature>
<evidence type="ECO:0000256" key="3">
    <source>
        <dbReference type="ARBA" id="ARBA00022448"/>
    </source>
</evidence>
<sequence length="274" mass="31006">MDEQLAQFIRALSILLGWIVYSWSASFYPQPMLNWKRKSTTGLTVDYPALNVVGFVSYSISTACLLYSRRIQKQYALRHPSAPETTVRFNDFAFAAHAMVLVILTYSQFYSAIWKFEVPEVRTSSIVRMIILGCLVAVLLATSRAAMNDGTDFDPQAWTWLDVIYVFGYIKLVVTFCKYVPQAWMNYQRKSTDGWSIGQVLFDFAGGVLSLGQLFIDASFQGDWSGITGNPAKFGLSNISLFFDVIFILQHYVLYRDSETGAEEDSQRLLADAD</sequence>
<evidence type="ECO:0008006" key="14">
    <source>
        <dbReference type="Google" id="ProtNLM"/>
    </source>
</evidence>
<dbReference type="GO" id="GO:0000324">
    <property type="term" value="C:fungal-type vacuole"/>
    <property type="evidence" value="ECO:0007669"/>
    <property type="project" value="TreeGrafter"/>
</dbReference>
<gene>
    <name evidence="12" type="ORF">OHC33_000023</name>
</gene>
<keyword evidence="4 11" id="KW-0812">Transmembrane</keyword>
<evidence type="ECO:0000313" key="13">
    <source>
        <dbReference type="Proteomes" id="UP001316803"/>
    </source>
</evidence>
<comment type="similarity">
    <text evidence="2">Belongs to the cystinosin family.</text>
</comment>
<evidence type="ECO:0000256" key="5">
    <source>
        <dbReference type="ARBA" id="ARBA00022737"/>
    </source>
</evidence>
<dbReference type="InterPro" id="IPR006603">
    <property type="entry name" value="PQ-loop_rpt"/>
</dbReference>
<dbReference type="EMBL" id="JAKLMC020000001">
    <property type="protein sequence ID" value="KAK5958182.1"/>
    <property type="molecule type" value="Genomic_DNA"/>
</dbReference>
<protein>
    <recommendedName>
        <fullName evidence="14">Cystinosin</fullName>
    </recommendedName>
</protein>
<keyword evidence="3" id="KW-0813">Transport</keyword>
<evidence type="ECO:0000256" key="4">
    <source>
        <dbReference type="ARBA" id="ARBA00022692"/>
    </source>
</evidence>
<dbReference type="SMART" id="SM00679">
    <property type="entry name" value="CTNS"/>
    <property type="match status" value="2"/>
</dbReference>
<dbReference type="Pfam" id="PF04193">
    <property type="entry name" value="PQ-loop"/>
    <property type="match status" value="2"/>
</dbReference>
<evidence type="ECO:0000256" key="6">
    <source>
        <dbReference type="ARBA" id="ARBA00022847"/>
    </source>
</evidence>
<dbReference type="PANTHER" id="PTHR13131:SF5">
    <property type="entry name" value="CYSTINOSIN"/>
    <property type="match status" value="1"/>
</dbReference>
<dbReference type="GO" id="GO:0005774">
    <property type="term" value="C:vacuolar membrane"/>
    <property type="evidence" value="ECO:0007669"/>
    <property type="project" value="TreeGrafter"/>
</dbReference>
<feature type="transmembrane region" description="Helical" evidence="11">
    <location>
        <begin position="158"/>
        <end position="180"/>
    </location>
</feature>
<keyword evidence="6" id="KW-0769">Symport</keyword>
<evidence type="ECO:0000256" key="11">
    <source>
        <dbReference type="SAM" id="Phobius"/>
    </source>
</evidence>
<keyword evidence="9" id="KW-0458">Lysosome</keyword>
<evidence type="ECO:0000256" key="2">
    <source>
        <dbReference type="ARBA" id="ARBA00006855"/>
    </source>
</evidence>
<dbReference type="InterPro" id="IPR005282">
    <property type="entry name" value="LC_transporter"/>
</dbReference>
<evidence type="ECO:0000256" key="10">
    <source>
        <dbReference type="ARBA" id="ARBA00048473"/>
    </source>
</evidence>
<keyword evidence="13" id="KW-1185">Reference proteome</keyword>
<dbReference type="GO" id="GO:0015293">
    <property type="term" value="F:symporter activity"/>
    <property type="evidence" value="ECO:0007669"/>
    <property type="project" value="UniProtKB-KW"/>
</dbReference>
<organism evidence="12 13">
    <name type="scientific">Knufia fluminis</name>
    <dbReference type="NCBI Taxonomy" id="191047"/>
    <lineage>
        <taxon>Eukaryota</taxon>
        <taxon>Fungi</taxon>
        <taxon>Dikarya</taxon>
        <taxon>Ascomycota</taxon>
        <taxon>Pezizomycotina</taxon>
        <taxon>Eurotiomycetes</taxon>
        <taxon>Chaetothyriomycetidae</taxon>
        <taxon>Chaetothyriales</taxon>
        <taxon>Trichomeriaceae</taxon>
        <taxon>Knufia</taxon>
    </lineage>
</organism>